<protein>
    <recommendedName>
        <fullName evidence="1">Glycosyltransferase 2-like domain-containing protein</fullName>
    </recommendedName>
</protein>
<dbReference type="Proteomes" id="UP000321532">
    <property type="component" value="Unassembled WGS sequence"/>
</dbReference>
<dbReference type="Pfam" id="PF00535">
    <property type="entry name" value="Glycos_transf_2"/>
    <property type="match status" value="1"/>
</dbReference>
<dbReference type="EMBL" id="BJYS01000025">
    <property type="protein sequence ID" value="GEO05594.1"/>
    <property type="molecule type" value="Genomic_DNA"/>
</dbReference>
<dbReference type="OrthoDB" id="6307329at2"/>
<dbReference type="InterPro" id="IPR029044">
    <property type="entry name" value="Nucleotide-diphossugar_trans"/>
</dbReference>
<dbReference type="CDD" id="cd00761">
    <property type="entry name" value="Glyco_tranf_GTA_type"/>
    <property type="match status" value="1"/>
</dbReference>
<dbReference type="SUPFAM" id="SSF53448">
    <property type="entry name" value="Nucleotide-diphospho-sugar transferases"/>
    <property type="match status" value="1"/>
</dbReference>
<comment type="caution">
    <text evidence="2">The sequence shown here is derived from an EMBL/GenBank/DDBJ whole genome shotgun (WGS) entry which is preliminary data.</text>
</comment>
<dbReference type="PANTHER" id="PTHR22916">
    <property type="entry name" value="GLYCOSYLTRANSFERASE"/>
    <property type="match status" value="1"/>
</dbReference>
<evidence type="ECO:0000259" key="1">
    <source>
        <dbReference type="Pfam" id="PF00535"/>
    </source>
</evidence>
<name>A0A512B0V7_9BACT</name>
<keyword evidence="3" id="KW-1185">Reference proteome</keyword>
<dbReference type="AlphaFoldDB" id="A0A512B0V7"/>
<evidence type="ECO:0000313" key="2">
    <source>
        <dbReference type="EMBL" id="GEO05594.1"/>
    </source>
</evidence>
<feature type="domain" description="Glycosyltransferase 2-like" evidence="1">
    <location>
        <begin position="10"/>
        <end position="171"/>
    </location>
</feature>
<evidence type="ECO:0000313" key="3">
    <source>
        <dbReference type="Proteomes" id="UP000321532"/>
    </source>
</evidence>
<reference evidence="2 3" key="1">
    <citation type="submission" date="2019-07" db="EMBL/GenBank/DDBJ databases">
        <title>Whole genome shotgun sequence of Adhaeribacter aerolatus NBRC 106133.</title>
        <authorList>
            <person name="Hosoyama A."/>
            <person name="Uohara A."/>
            <person name="Ohji S."/>
            <person name="Ichikawa N."/>
        </authorList>
    </citation>
    <scope>NUCLEOTIDE SEQUENCE [LARGE SCALE GENOMIC DNA]</scope>
    <source>
        <strain evidence="2 3">NBRC 106133</strain>
    </source>
</reference>
<gene>
    <name evidence="2" type="ORF">AAE02nite_32580</name>
</gene>
<organism evidence="2 3">
    <name type="scientific">Adhaeribacter aerolatus</name>
    <dbReference type="NCBI Taxonomy" id="670289"/>
    <lineage>
        <taxon>Bacteria</taxon>
        <taxon>Pseudomonadati</taxon>
        <taxon>Bacteroidota</taxon>
        <taxon>Cytophagia</taxon>
        <taxon>Cytophagales</taxon>
        <taxon>Hymenobacteraceae</taxon>
        <taxon>Adhaeribacter</taxon>
    </lineage>
</organism>
<dbReference type="PANTHER" id="PTHR22916:SF3">
    <property type="entry name" value="UDP-GLCNAC:BETAGAL BETA-1,3-N-ACETYLGLUCOSAMINYLTRANSFERASE-LIKE PROTEIN 1"/>
    <property type="match status" value="1"/>
</dbReference>
<dbReference type="Gene3D" id="3.90.550.10">
    <property type="entry name" value="Spore Coat Polysaccharide Biosynthesis Protein SpsA, Chain A"/>
    <property type="match status" value="1"/>
</dbReference>
<sequence length="302" mass="35140">MHYKQQPLVSIITCFLNVEKFLAEMIQSVLAQDYLNWELILVDDGSTDNSTAIAQKYAADFPTKIFYHDHPGHQNKGASASRNVAIRLAKGEFLTFLDGDDVFLPQFLSHQISLQQKYPQASLLCEATEYWYDWTEQDKENTVVQIGIVPERLYFPARLALELYPLNYGASPCICGMLVKKSVVEKHGLFDEAFKGMYDDQVLMMKIFLNEPVYISSACHNRYRQRPGSLVQSSHAFGGYHRVRKRFLRWMLGYLQQQKLNFPEVKQLVEENLAYSRPFYLLVKDFLWMVKKRVQGKKVLFH</sequence>
<dbReference type="RefSeq" id="WP_146899918.1">
    <property type="nucleotide sequence ID" value="NZ_BJYS01000025.1"/>
</dbReference>
<proteinExistence type="predicted"/>
<dbReference type="GO" id="GO:0016758">
    <property type="term" value="F:hexosyltransferase activity"/>
    <property type="evidence" value="ECO:0007669"/>
    <property type="project" value="UniProtKB-ARBA"/>
</dbReference>
<accession>A0A512B0V7</accession>
<dbReference type="InterPro" id="IPR001173">
    <property type="entry name" value="Glyco_trans_2-like"/>
</dbReference>